<gene>
    <name evidence="7" type="ORF">AACH11_09850</name>
</gene>
<feature type="transmembrane region" description="Helical" evidence="6">
    <location>
        <begin position="20"/>
        <end position="43"/>
    </location>
</feature>
<evidence type="ECO:0000313" key="8">
    <source>
        <dbReference type="Proteomes" id="UP001368500"/>
    </source>
</evidence>
<proteinExistence type="predicted"/>
<feature type="transmembrane region" description="Helical" evidence="6">
    <location>
        <begin position="236"/>
        <end position="255"/>
    </location>
</feature>
<feature type="region of interest" description="Disordered" evidence="5">
    <location>
        <begin position="298"/>
        <end position="317"/>
    </location>
</feature>
<feature type="transmembrane region" description="Helical" evidence="6">
    <location>
        <begin position="160"/>
        <end position="180"/>
    </location>
</feature>
<evidence type="ECO:0000256" key="4">
    <source>
        <dbReference type="ARBA" id="ARBA00023136"/>
    </source>
</evidence>
<keyword evidence="3 6" id="KW-1133">Transmembrane helix</keyword>
<dbReference type="RefSeq" id="WP_341374037.1">
    <property type="nucleotide sequence ID" value="NZ_JBBUTF010000007.1"/>
</dbReference>
<dbReference type="InterPro" id="IPR059112">
    <property type="entry name" value="CysZ/EI24"/>
</dbReference>
<feature type="transmembrane region" description="Helical" evidence="6">
    <location>
        <begin position="200"/>
        <end position="230"/>
    </location>
</feature>
<feature type="transmembrane region" description="Helical" evidence="6">
    <location>
        <begin position="132"/>
        <end position="154"/>
    </location>
</feature>
<keyword evidence="8" id="KW-1185">Reference proteome</keyword>
<evidence type="ECO:0000256" key="2">
    <source>
        <dbReference type="ARBA" id="ARBA00022692"/>
    </source>
</evidence>
<comment type="subcellular location">
    <subcellularLocation>
        <location evidence="1">Membrane</location>
        <topology evidence="1">Multi-pass membrane protein</topology>
    </subcellularLocation>
</comment>
<evidence type="ECO:0000256" key="5">
    <source>
        <dbReference type="SAM" id="MobiDB-lite"/>
    </source>
</evidence>
<reference evidence="7 8" key="1">
    <citation type="submission" date="2024-04" db="EMBL/GenBank/DDBJ databases">
        <title>Novel species of the genus Ideonella isolated from streams.</title>
        <authorList>
            <person name="Lu H."/>
        </authorList>
    </citation>
    <scope>NUCLEOTIDE SEQUENCE [LARGE SCALE GENOMIC DNA]</scope>
    <source>
        <strain evidence="7 8">BYS139W</strain>
    </source>
</reference>
<accession>A0ABU9B8Q1</accession>
<dbReference type="EMBL" id="JBBUTF010000007">
    <property type="protein sequence ID" value="MEK8026260.1"/>
    <property type="molecule type" value="Genomic_DNA"/>
</dbReference>
<evidence type="ECO:0000256" key="3">
    <source>
        <dbReference type="ARBA" id="ARBA00022989"/>
    </source>
</evidence>
<evidence type="ECO:0000313" key="7">
    <source>
        <dbReference type="EMBL" id="MEK8026260.1"/>
    </source>
</evidence>
<keyword evidence="2 6" id="KW-0812">Transmembrane</keyword>
<organism evidence="7 8">
    <name type="scientific">Pseudaquabacterium rugosum</name>
    <dbReference type="NCBI Taxonomy" id="2984194"/>
    <lineage>
        <taxon>Bacteria</taxon>
        <taxon>Pseudomonadati</taxon>
        <taxon>Pseudomonadota</taxon>
        <taxon>Betaproteobacteria</taxon>
        <taxon>Burkholderiales</taxon>
        <taxon>Sphaerotilaceae</taxon>
        <taxon>Pseudaquabacterium</taxon>
    </lineage>
</organism>
<name>A0ABU9B8Q1_9BURK</name>
<evidence type="ECO:0000256" key="6">
    <source>
        <dbReference type="SAM" id="Phobius"/>
    </source>
</evidence>
<protein>
    <submittedName>
        <fullName evidence="7">EI24 domain-containing protein</fullName>
    </submittedName>
</protein>
<feature type="transmembrane region" description="Helical" evidence="6">
    <location>
        <begin position="78"/>
        <end position="111"/>
    </location>
</feature>
<comment type="caution">
    <text evidence="7">The sequence shown here is derived from an EMBL/GenBank/DDBJ whole genome shotgun (WGS) entry which is preliminary data.</text>
</comment>
<keyword evidence="4 6" id="KW-0472">Membrane</keyword>
<evidence type="ECO:0000256" key="1">
    <source>
        <dbReference type="ARBA" id="ARBA00004141"/>
    </source>
</evidence>
<dbReference type="Proteomes" id="UP001368500">
    <property type="component" value="Unassembled WGS sequence"/>
</dbReference>
<dbReference type="Pfam" id="PF07264">
    <property type="entry name" value="EI24"/>
    <property type="match status" value="1"/>
</dbReference>
<sequence>MKLVFDAWWRALVYSLMPRLVMMSLAPLLLALPLGALAGWLFWVPATGLVDAGVNGWAPVGAALDSIEGFTGLSLRPVLAPLLVLLLAVPLVVVLSVLLVAWMLTPTIVRLVAQRRFPQLQARQGAGTLRSVAWSLGCAVAALGALVLSLPLWLLPPVALLLPPVIWGWLTARVMGFDALAEHADAQERKTLLREHRWPLLAIGVACGWLGAAPALIWAAGALTVALAPLFLGLSLWLYMLVFVFCSLWFTHYLLAALQALRERQAADSAPRGEIIDITPAAGATAPVPGASWLERVLPPMGSAEPRPPGASSDPRP</sequence>